<keyword evidence="2" id="KW-1133">Transmembrane helix</keyword>
<dbReference type="AlphaFoldDB" id="A0A654INB3"/>
<dbReference type="EMBL" id="LR739236">
    <property type="protein sequence ID" value="VZR99592.1"/>
    <property type="molecule type" value="Genomic_DNA"/>
</dbReference>
<evidence type="ECO:0000256" key="1">
    <source>
        <dbReference type="SAM" id="MobiDB-lite"/>
    </source>
</evidence>
<reference evidence="4" key="1">
    <citation type="submission" date="2019-11" db="EMBL/GenBank/DDBJ databases">
        <authorList>
            <person name="Falquet L."/>
            <person name="Falquet L."/>
        </authorList>
    </citation>
    <scope>NUCLEOTIDE SEQUENCE</scope>
    <source>
        <strain evidence="4">14/OD_0535</strain>
    </source>
</reference>
<feature type="compositionally biased region" description="Basic and acidic residues" evidence="1">
    <location>
        <begin position="223"/>
        <end position="235"/>
    </location>
</feature>
<protein>
    <recommendedName>
        <fullName evidence="5">PARCEL domain protein</fullName>
    </recommendedName>
</protein>
<feature type="compositionally biased region" description="Basic and acidic residues" evidence="1">
    <location>
        <begin position="286"/>
        <end position="320"/>
    </location>
</feature>
<keyword evidence="2" id="KW-0812">Transmembrane</keyword>
<evidence type="ECO:0008006" key="5">
    <source>
        <dbReference type="Google" id="ProtNLM"/>
    </source>
</evidence>
<feature type="signal peptide" evidence="3">
    <location>
        <begin position="1"/>
        <end position="19"/>
    </location>
</feature>
<feature type="compositionally biased region" description="Low complexity" evidence="1">
    <location>
        <begin position="263"/>
        <end position="283"/>
    </location>
</feature>
<name>A0A654INB3_9MOLU</name>
<dbReference type="NCBIfam" id="TIGR02167">
    <property type="entry name" value="Liste_lipo_26"/>
    <property type="match status" value="1"/>
</dbReference>
<keyword evidence="2" id="KW-0472">Membrane</keyword>
<dbReference type="NCBIfam" id="NF033158">
    <property type="entry name" value="Myrrcad"/>
    <property type="match status" value="1"/>
</dbReference>
<evidence type="ECO:0000256" key="2">
    <source>
        <dbReference type="SAM" id="Phobius"/>
    </source>
</evidence>
<gene>
    <name evidence="4" type="ORF">MF5583_00165</name>
</gene>
<evidence type="ECO:0000256" key="3">
    <source>
        <dbReference type="SAM" id="SignalP"/>
    </source>
</evidence>
<feature type="transmembrane region" description="Helical" evidence="2">
    <location>
        <begin position="345"/>
        <end position="369"/>
    </location>
</feature>
<evidence type="ECO:0000313" key="4">
    <source>
        <dbReference type="EMBL" id="VZR99592.1"/>
    </source>
</evidence>
<feature type="chain" id="PRO_5024863681" description="PARCEL domain protein" evidence="3">
    <location>
        <begin position="20"/>
        <end position="394"/>
    </location>
</feature>
<accession>A0A654INB3</accession>
<dbReference type="RefSeq" id="WP_347938387.1">
    <property type="nucleotide sequence ID" value="NZ_CP142077.1"/>
</dbReference>
<proteinExistence type="predicted"/>
<feature type="compositionally biased region" description="Low complexity" evidence="1">
    <location>
        <begin position="240"/>
        <end position="253"/>
    </location>
</feature>
<dbReference type="Pfam" id="PF03382">
    <property type="entry name" value="DUF285"/>
    <property type="match status" value="1"/>
</dbReference>
<keyword evidence="3" id="KW-0732">Signal</keyword>
<sequence>MKKLLTVLTSTSAVFLITAGVMLVNRNNGDNNKINYNSKGKKEHKVVGNKLTEIGYYIENGITRITHIPHNVSIIAADLPREITSLKNAFVTRSNISWEKKWDTSNITDMSGTFYNTTNINDPTIKEWDTSKVKNMSEMFSYSKGFNQDLSAWDVSNVTNMEKMFEKAIGFNNGDKPLEWGSKLKSIKNMNNMFNQTSDFTHDLSSWIMSQAVAKNKFGLEDSKQPKWKVEESKPSHTISTPSQPNNSSNISPRSDDSNDVLPSPNSGSSSRISNNEPMMVEPVEIEPRKEEPEIKEELSNKQPEIPKKENETTKNSDILKDENYKIPSIKPYIVSPIKTKTSNIGAIVGGVLGTLAVFGVAGGVGYYYRSPLKKSYFKSRDWIKEKISQIKSK</sequence>
<feature type="region of interest" description="Disordered" evidence="1">
    <location>
        <begin position="223"/>
        <end position="320"/>
    </location>
</feature>
<organism evidence="4">
    <name type="scientific">Mycoplasma feriruminatoris</name>
    <dbReference type="NCBI Taxonomy" id="1179777"/>
    <lineage>
        <taxon>Bacteria</taxon>
        <taxon>Bacillati</taxon>
        <taxon>Mycoplasmatota</taxon>
        <taxon>Mollicutes</taxon>
        <taxon>Mycoplasmataceae</taxon>
        <taxon>Mycoplasma</taxon>
    </lineage>
</organism>
<dbReference type="InterPro" id="IPR005046">
    <property type="entry name" value="DUF285"/>
</dbReference>
<dbReference type="InterPro" id="IPR011889">
    <property type="entry name" value="Liste_lipo_26"/>
</dbReference>